<protein>
    <submittedName>
        <fullName evidence="7">Unannotated protein</fullName>
    </submittedName>
</protein>
<proteinExistence type="predicted"/>
<evidence type="ECO:0000256" key="3">
    <source>
        <dbReference type="ARBA" id="ARBA00022960"/>
    </source>
</evidence>
<dbReference type="InterPro" id="IPR038063">
    <property type="entry name" value="Transpep_catalytic_dom"/>
</dbReference>
<dbReference type="GO" id="GO:0016740">
    <property type="term" value="F:transferase activity"/>
    <property type="evidence" value="ECO:0007669"/>
    <property type="project" value="UniProtKB-KW"/>
</dbReference>
<evidence type="ECO:0000259" key="6">
    <source>
        <dbReference type="PROSITE" id="PS52029"/>
    </source>
</evidence>
<comment type="pathway">
    <text evidence="1">Cell wall biogenesis; peptidoglycan biosynthesis.</text>
</comment>
<reference evidence="7" key="1">
    <citation type="submission" date="2020-05" db="EMBL/GenBank/DDBJ databases">
        <authorList>
            <person name="Chiriac C."/>
            <person name="Salcher M."/>
            <person name="Ghai R."/>
            <person name="Kavagutti S V."/>
        </authorList>
    </citation>
    <scope>NUCLEOTIDE SEQUENCE</scope>
</reference>
<keyword evidence="5" id="KW-0961">Cell wall biogenesis/degradation</keyword>
<keyword evidence="4" id="KW-0573">Peptidoglycan synthesis</keyword>
<dbReference type="GO" id="GO:0071972">
    <property type="term" value="F:peptidoglycan L,D-transpeptidase activity"/>
    <property type="evidence" value="ECO:0007669"/>
    <property type="project" value="TreeGrafter"/>
</dbReference>
<dbReference type="Gene3D" id="2.40.440.10">
    <property type="entry name" value="L,D-transpeptidase catalytic domain-like"/>
    <property type="match status" value="1"/>
</dbReference>
<dbReference type="SUPFAM" id="SSF141523">
    <property type="entry name" value="L,D-transpeptidase catalytic domain-like"/>
    <property type="match status" value="1"/>
</dbReference>
<dbReference type="InterPro" id="IPR036366">
    <property type="entry name" value="PGBDSf"/>
</dbReference>
<dbReference type="PANTHER" id="PTHR30582:SF2">
    <property type="entry name" value="L,D-TRANSPEPTIDASE YCIB-RELATED"/>
    <property type="match status" value="1"/>
</dbReference>
<evidence type="ECO:0000256" key="4">
    <source>
        <dbReference type="ARBA" id="ARBA00022984"/>
    </source>
</evidence>
<dbReference type="SUPFAM" id="SSF47090">
    <property type="entry name" value="PGBD-like"/>
    <property type="match status" value="1"/>
</dbReference>
<dbReference type="GO" id="GO:0005576">
    <property type="term" value="C:extracellular region"/>
    <property type="evidence" value="ECO:0007669"/>
    <property type="project" value="TreeGrafter"/>
</dbReference>
<sequence>MGRRAVLIAVLGLCGLPAAASARPPVRPVLPPTQASIDLRLEGVAAGGVLARTRWVVRGTVTPYVPGQTVTVRLRRSGHKLLIKRLSIERSGTTGTFALEYRTSVAGRIVVSASHRATPEMATAIAAVRRVDVLPRYAVLGTRGPAVRLLRTRLARRGYVVNSSDRFDLRMARAVTAFRKLTGMPRTAVADERVFRRLARGEGGFRVRYPSHGRHVEGDLTHQVLALIDVGRAARLYPMSSGAPATPTILGNFSVYAKTPGTNQKGMIYSSYFIRGFAVHGYIDVPVYPASHGCLRVPPEEAISIYAWIRIGTRVDTYYR</sequence>
<dbReference type="GO" id="GO:0018104">
    <property type="term" value="P:peptidoglycan-protein cross-linking"/>
    <property type="evidence" value="ECO:0007669"/>
    <property type="project" value="TreeGrafter"/>
</dbReference>
<dbReference type="CDD" id="cd16913">
    <property type="entry name" value="YkuD_like"/>
    <property type="match status" value="1"/>
</dbReference>
<accession>A0A6J7HE64</accession>
<keyword evidence="2" id="KW-0808">Transferase</keyword>
<dbReference type="UniPathway" id="UPA00219"/>
<evidence type="ECO:0000313" key="7">
    <source>
        <dbReference type="EMBL" id="CAB4915243.1"/>
    </source>
</evidence>
<dbReference type="Gene3D" id="1.10.101.10">
    <property type="entry name" value="PGBD-like superfamily/PGBD"/>
    <property type="match status" value="1"/>
</dbReference>
<gene>
    <name evidence="7" type="ORF">UFOPK3674_00192</name>
</gene>
<dbReference type="InterPro" id="IPR005490">
    <property type="entry name" value="LD_TPept_cat_dom"/>
</dbReference>
<feature type="domain" description="L,D-TPase catalytic" evidence="6">
    <location>
        <begin position="214"/>
        <end position="318"/>
    </location>
</feature>
<dbReference type="InterPro" id="IPR050979">
    <property type="entry name" value="LD-transpeptidase"/>
</dbReference>
<evidence type="ECO:0000256" key="5">
    <source>
        <dbReference type="ARBA" id="ARBA00023316"/>
    </source>
</evidence>
<dbReference type="Pfam" id="PF01471">
    <property type="entry name" value="PG_binding_1"/>
    <property type="match status" value="1"/>
</dbReference>
<evidence type="ECO:0000256" key="1">
    <source>
        <dbReference type="ARBA" id="ARBA00004752"/>
    </source>
</evidence>
<dbReference type="PANTHER" id="PTHR30582">
    <property type="entry name" value="L,D-TRANSPEPTIDASE"/>
    <property type="match status" value="1"/>
</dbReference>
<name>A0A6J7HE64_9ZZZZ</name>
<organism evidence="7">
    <name type="scientific">freshwater metagenome</name>
    <dbReference type="NCBI Taxonomy" id="449393"/>
    <lineage>
        <taxon>unclassified sequences</taxon>
        <taxon>metagenomes</taxon>
        <taxon>ecological metagenomes</taxon>
    </lineage>
</organism>
<dbReference type="InterPro" id="IPR002477">
    <property type="entry name" value="Peptidoglycan-bd-like"/>
</dbReference>
<dbReference type="PROSITE" id="PS52029">
    <property type="entry name" value="LD_TPASE"/>
    <property type="match status" value="1"/>
</dbReference>
<dbReference type="InterPro" id="IPR036365">
    <property type="entry name" value="PGBD-like_sf"/>
</dbReference>
<evidence type="ECO:0000256" key="2">
    <source>
        <dbReference type="ARBA" id="ARBA00022679"/>
    </source>
</evidence>
<dbReference type="EMBL" id="CAFBMX010000001">
    <property type="protein sequence ID" value="CAB4915243.1"/>
    <property type="molecule type" value="Genomic_DNA"/>
</dbReference>
<dbReference type="GO" id="GO:0071555">
    <property type="term" value="P:cell wall organization"/>
    <property type="evidence" value="ECO:0007669"/>
    <property type="project" value="UniProtKB-KW"/>
</dbReference>
<dbReference type="AlphaFoldDB" id="A0A6J7HE64"/>
<dbReference type="GO" id="GO:0008360">
    <property type="term" value="P:regulation of cell shape"/>
    <property type="evidence" value="ECO:0007669"/>
    <property type="project" value="UniProtKB-KW"/>
</dbReference>
<dbReference type="Pfam" id="PF03734">
    <property type="entry name" value="YkuD"/>
    <property type="match status" value="1"/>
</dbReference>
<keyword evidence="3" id="KW-0133">Cell shape</keyword>